<proteinExistence type="predicted"/>
<organism evidence="1 2">
    <name type="scientific">Brachionus plicatilis</name>
    <name type="common">Marine rotifer</name>
    <name type="synonym">Brachionus muelleri</name>
    <dbReference type="NCBI Taxonomy" id="10195"/>
    <lineage>
        <taxon>Eukaryota</taxon>
        <taxon>Metazoa</taxon>
        <taxon>Spiralia</taxon>
        <taxon>Gnathifera</taxon>
        <taxon>Rotifera</taxon>
        <taxon>Eurotatoria</taxon>
        <taxon>Monogononta</taxon>
        <taxon>Pseudotrocha</taxon>
        <taxon>Ploima</taxon>
        <taxon>Brachionidae</taxon>
        <taxon>Brachionus</taxon>
    </lineage>
</organism>
<dbReference type="Proteomes" id="UP000276133">
    <property type="component" value="Unassembled WGS sequence"/>
</dbReference>
<gene>
    <name evidence="1" type="ORF">BpHYR1_024068</name>
</gene>
<comment type="caution">
    <text evidence="1">The sequence shown here is derived from an EMBL/GenBank/DDBJ whole genome shotgun (WGS) entry which is preliminary data.</text>
</comment>
<evidence type="ECO:0000313" key="2">
    <source>
        <dbReference type="Proteomes" id="UP000276133"/>
    </source>
</evidence>
<dbReference type="AlphaFoldDB" id="A0A3M7S0C4"/>
<dbReference type="EMBL" id="REGN01002254">
    <property type="protein sequence ID" value="RNA29273.1"/>
    <property type="molecule type" value="Genomic_DNA"/>
</dbReference>
<reference evidence="1 2" key="1">
    <citation type="journal article" date="2018" name="Sci. Rep.">
        <title>Genomic signatures of local adaptation to the degree of environmental predictability in rotifers.</title>
        <authorList>
            <person name="Franch-Gras L."/>
            <person name="Hahn C."/>
            <person name="Garcia-Roger E.M."/>
            <person name="Carmona M.J."/>
            <person name="Serra M."/>
            <person name="Gomez A."/>
        </authorList>
    </citation>
    <scope>NUCLEOTIDE SEQUENCE [LARGE SCALE GENOMIC DNA]</scope>
    <source>
        <strain evidence="1">HYR1</strain>
    </source>
</reference>
<keyword evidence="2" id="KW-1185">Reference proteome</keyword>
<accession>A0A3M7S0C4</accession>
<sequence>MSKDSKASLDEKTTNTITRSITTKNKGQIKSAELTEKNLIFLIFSLIFFNNKSNIFVNQS</sequence>
<protein>
    <submittedName>
        <fullName evidence="1">Uncharacterized protein</fullName>
    </submittedName>
</protein>
<evidence type="ECO:0000313" key="1">
    <source>
        <dbReference type="EMBL" id="RNA29273.1"/>
    </source>
</evidence>
<name>A0A3M7S0C4_BRAPC</name>